<comment type="catalytic activity">
    <reaction evidence="1">
        <text>5-amino-6-(5-phospho-D-ribosylamino)uracil + H2O = 5,6-diaminouracil + D-ribose 5-phosphate</text>
        <dbReference type="Rhea" id="RHEA:55020"/>
        <dbReference type="ChEBI" id="CHEBI:15377"/>
        <dbReference type="ChEBI" id="CHEBI:46252"/>
        <dbReference type="ChEBI" id="CHEBI:58453"/>
        <dbReference type="ChEBI" id="CHEBI:78346"/>
    </reaction>
</comment>
<dbReference type="AlphaFoldDB" id="A0A9D9IGR4"/>
<feature type="domain" description="NADAR" evidence="3">
    <location>
        <begin position="18"/>
        <end position="166"/>
    </location>
</feature>
<dbReference type="EMBL" id="JADIMA010000021">
    <property type="protein sequence ID" value="MBO8472403.1"/>
    <property type="molecule type" value="Genomic_DNA"/>
</dbReference>
<evidence type="ECO:0000313" key="4">
    <source>
        <dbReference type="EMBL" id="MBO8472403.1"/>
    </source>
</evidence>
<evidence type="ECO:0000313" key="5">
    <source>
        <dbReference type="Proteomes" id="UP000823604"/>
    </source>
</evidence>
<gene>
    <name evidence="4" type="ORF">IAB81_02070</name>
</gene>
<dbReference type="Pfam" id="PF08719">
    <property type="entry name" value="NADAR"/>
    <property type="match status" value="1"/>
</dbReference>
<comment type="caution">
    <text evidence="4">The sequence shown here is derived from an EMBL/GenBank/DDBJ whole genome shotgun (WGS) entry which is preliminary data.</text>
</comment>
<name>A0A9D9IGR4_9BACT</name>
<dbReference type="Gene3D" id="1.10.357.40">
    <property type="entry name" value="YbiA-like"/>
    <property type="match status" value="1"/>
</dbReference>
<protein>
    <submittedName>
        <fullName evidence="4">NADAR family protein</fullName>
    </submittedName>
</protein>
<reference evidence="4" key="1">
    <citation type="submission" date="2020-10" db="EMBL/GenBank/DDBJ databases">
        <authorList>
            <person name="Gilroy R."/>
        </authorList>
    </citation>
    <scope>NUCLEOTIDE SEQUENCE</scope>
    <source>
        <strain evidence="4">B1-8020</strain>
    </source>
</reference>
<dbReference type="InterPro" id="IPR037238">
    <property type="entry name" value="YbiA-like_sf"/>
</dbReference>
<dbReference type="InterPro" id="IPR012816">
    <property type="entry name" value="NADAR"/>
</dbReference>
<dbReference type="NCBIfam" id="TIGR02464">
    <property type="entry name" value="ribofla_fusion"/>
    <property type="match status" value="1"/>
</dbReference>
<dbReference type="CDD" id="cd15457">
    <property type="entry name" value="NADAR"/>
    <property type="match status" value="1"/>
</dbReference>
<comment type="catalytic activity">
    <reaction evidence="2">
        <text>2,5-diamino-6-hydroxy-4-(5-phosphoribosylamino)-pyrimidine + H2O = 2,5,6-triamino-4-hydroxypyrimidine + D-ribose 5-phosphate</text>
        <dbReference type="Rhea" id="RHEA:23436"/>
        <dbReference type="ChEBI" id="CHEBI:15377"/>
        <dbReference type="ChEBI" id="CHEBI:58614"/>
        <dbReference type="ChEBI" id="CHEBI:78346"/>
        <dbReference type="ChEBI" id="CHEBI:137796"/>
    </reaction>
</comment>
<evidence type="ECO:0000256" key="2">
    <source>
        <dbReference type="ARBA" id="ARBA00000751"/>
    </source>
</evidence>
<proteinExistence type="predicted"/>
<evidence type="ECO:0000259" key="3">
    <source>
        <dbReference type="Pfam" id="PF08719"/>
    </source>
</evidence>
<organism evidence="4 5">
    <name type="scientific">Candidatus Merdivivens pullicola</name>
    <dbReference type="NCBI Taxonomy" id="2840872"/>
    <lineage>
        <taxon>Bacteria</taxon>
        <taxon>Pseudomonadati</taxon>
        <taxon>Bacteroidota</taxon>
        <taxon>Bacteroidia</taxon>
        <taxon>Bacteroidales</taxon>
        <taxon>Muribaculaceae</taxon>
        <taxon>Muribaculaceae incertae sedis</taxon>
        <taxon>Candidatus Merdivivens</taxon>
    </lineage>
</organism>
<reference evidence="4" key="2">
    <citation type="journal article" date="2021" name="PeerJ">
        <title>Extensive microbial diversity within the chicken gut microbiome revealed by metagenomics and culture.</title>
        <authorList>
            <person name="Gilroy R."/>
            <person name="Ravi A."/>
            <person name="Getino M."/>
            <person name="Pursley I."/>
            <person name="Horton D.L."/>
            <person name="Alikhan N.F."/>
            <person name="Baker D."/>
            <person name="Gharbi K."/>
            <person name="Hall N."/>
            <person name="Watson M."/>
            <person name="Adriaenssens E.M."/>
            <person name="Foster-Nyarko E."/>
            <person name="Jarju S."/>
            <person name="Secka A."/>
            <person name="Antonio M."/>
            <person name="Oren A."/>
            <person name="Chaudhuri R.R."/>
            <person name="La Ragione R."/>
            <person name="Hildebrand F."/>
            <person name="Pallen M.J."/>
        </authorList>
    </citation>
    <scope>NUCLEOTIDE SEQUENCE</scope>
    <source>
        <strain evidence="4">B1-8020</strain>
    </source>
</reference>
<sequence>MPIISVKILGNTTRVTHFFWENSSPFSQWHKSDFRALGIGFNSAEQYMMFQKAIFFNDYETAEKILDTRNVRTQKELGRQVKGFGNGLWTVNCRRIVYEANKYKFSQNRQLLDELLATRGTTLVEASPYDTIWGIGLTKDDERATDRSKWKGKNWLGHILTLLRDDFENVFSSSDAENA</sequence>
<evidence type="ECO:0000256" key="1">
    <source>
        <dbReference type="ARBA" id="ARBA00000022"/>
    </source>
</evidence>
<accession>A0A9D9IGR4</accession>
<dbReference type="Proteomes" id="UP000823604">
    <property type="component" value="Unassembled WGS sequence"/>
</dbReference>
<dbReference type="SUPFAM" id="SSF143990">
    <property type="entry name" value="YbiA-like"/>
    <property type="match status" value="1"/>
</dbReference>